<dbReference type="OrthoDB" id="49151at2759"/>
<keyword evidence="8" id="KW-1185">Reference proteome</keyword>
<dbReference type="GO" id="GO:0016829">
    <property type="term" value="F:lyase activity"/>
    <property type="evidence" value="ECO:0007669"/>
    <property type="project" value="UniProtKB-KW"/>
</dbReference>
<dbReference type="SUPFAM" id="SSF55144">
    <property type="entry name" value="LigT-like"/>
    <property type="match status" value="1"/>
</dbReference>
<dbReference type="RefSeq" id="XP_001876232.1">
    <property type="nucleotide sequence ID" value="XM_001876197.1"/>
</dbReference>
<evidence type="ECO:0000313" key="8">
    <source>
        <dbReference type="Proteomes" id="UP000001194"/>
    </source>
</evidence>
<proteinExistence type="inferred from homology"/>
<evidence type="ECO:0000256" key="2">
    <source>
        <dbReference type="ARBA" id="ARBA00022801"/>
    </source>
</evidence>
<keyword evidence="2 5" id="KW-0378">Hydrolase</keyword>
<feature type="region of interest" description="Disordered" evidence="6">
    <location>
        <begin position="10"/>
        <end position="30"/>
    </location>
</feature>
<dbReference type="KEGG" id="lbc:LACBIDRAFT_309043"/>
<dbReference type="PANTHER" id="PTHR13522:SF3">
    <property type="entry name" value="U6 SNRNA PHOSPHODIESTERASE 1"/>
    <property type="match status" value="1"/>
</dbReference>
<name>B0CVE5_LACBS</name>
<organism evidence="8">
    <name type="scientific">Laccaria bicolor (strain S238N-H82 / ATCC MYA-4686)</name>
    <name type="common">Bicoloured deceiver</name>
    <name type="synonym">Laccaria laccata var. bicolor</name>
    <dbReference type="NCBI Taxonomy" id="486041"/>
    <lineage>
        <taxon>Eukaryota</taxon>
        <taxon>Fungi</taxon>
        <taxon>Dikarya</taxon>
        <taxon>Basidiomycota</taxon>
        <taxon>Agaricomycotina</taxon>
        <taxon>Agaricomycetes</taxon>
        <taxon>Agaricomycetidae</taxon>
        <taxon>Agaricales</taxon>
        <taxon>Agaricineae</taxon>
        <taxon>Hydnangiaceae</taxon>
        <taxon>Laccaria</taxon>
    </lineage>
</organism>
<dbReference type="PANTHER" id="PTHR13522">
    <property type="entry name" value="U6 SNRNA PHOSPHODIESTERASE 1"/>
    <property type="match status" value="1"/>
</dbReference>
<evidence type="ECO:0000256" key="3">
    <source>
        <dbReference type="ARBA" id="ARBA00023239"/>
    </source>
</evidence>
<evidence type="ECO:0000313" key="7">
    <source>
        <dbReference type="EMBL" id="EDR13734.1"/>
    </source>
</evidence>
<keyword evidence="3" id="KW-0456">Lyase</keyword>
<dbReference type="Pfam" id="PF09749">
    <property type="entry name" value="HVSL"/>
    <property type="match status" value="1"/>
</dbReference>
<dbReference type="HOGENOM" id="CLU_057212_1_0_1"/>
<comment type="function">
    <text evidence="5">Phosphodiesterase responsible for the U6 snRNA 3' end processing. Acts as an exoribonuclease (RNase) responsible for trimming the poly(U) tract of the last nucleotides in the pre-U6 snRNA molecule, leading to the formation of mature U6 snRNA.</text>
</comment>
<evidence type="ECO:0000256" key="5">
    <source>
        <dbReference type="HAMAP-Rule" id="MF_03040"/>
    </source>
</evidence>
<feature type="active site" description="Proton donor/acceptor" evidence="5">
    <location>
        <position position="206"/>
    </location>
</feature>
<protein>
    <recommendedName>
        <fullName evidence="5">U6 snRNA phosphodiesterase</fullName>
        <ecNumber evidence="5">3.1.4.-</ecNumber>
    </recommendedName>
</protein>
<gene>
    <name evidence="5" type="primary">USB1</name>
    <name evidence="7" type="ORF">LACBIDRAFT_309043</name>
</gene>
<feature type="active site" description="Proton donor/acceptor" evidence="5">
    <location>
        <position position="118"/>
    </location>
</feature>
<reference evidence="7 8" key="1">
    <citation type="journal article" date="2008" name="Nature">
        <title>The genome of Laccaria bicolor provides insights into mycorrhizal symbiosis.</title>
        <authorList>
            <person name="Martin F."/>
            <person name="Aerts A."/>
            <person name="Ahren D."/>
            <person name="Brun A."/>
            <person name="Danchin E.G.J."/>
            <person name="Duchaussoy F."/>
            <person name="Gibon J."/>
            <person name="Kohler A."/>
            <person name="Lindquist E."/>
            <person name="Pereda V."/>
            <person name="Salamov A."/>
            <person name="Shapiro H.J."/>
            <person name="Wuyts J."/>
            <person name="Blaudez D."/>
            <person name="Buee M."/>
            <person name="Brokstein P."/>
            <person name="Canbaeck B."/>
            <person name="Cohen D."/>
            <person name="Courty P.E."/>
            <person name="Coutinho P.M."/>
            <person name="Delaruelle C."/>
            <person name="Detter J.C."/>
            <person name="Deveau A."/>
            <person name="DiFazio S."/>
            <person name="Duplessis S."/>
            <person name="Fraissinet-Tachet L."/>
            <person name="Lucic E."/>
            <person name="Frey-Klett P."/>
            <person name="Fourrey C."/>
            <person name="Feussner I."/>
            <person name="Gay G."/>
            <person name="Grimwood J."/>
            <person name="Hoegger P.J."/>
            <person name="Jain P."/>
            <person name="Kilaru S."/>
            <person name="Labbe J."/>
            <person name="Lin Y.C."/>
            <person name="Legue V."/>
            <person name="Le Tacon F."/>
            <person name="Marmeisse R."/>
            <person name="Melayah D."/>
            <person name="Montanini B."/>
            <person name="Muratet M."/>
            <person name="Nehls U."/>
            <person name="Niculita-Hirzel H."/>
            <person name="Oudot-Le Secq M.P."/>
            <person name="Peter M."/>
            <person name="Quesneville H."/>
            <person name="Rajashekar B."/>
            <person name="Reich M."/>
            <person name="Rouhier N."/>
            <person name="Schmutz J."/>
            <person name="Yin T."/>
            <person name="Chalot M."/>
            <person name="Henrissat B."/>
            <person name="Kuees U."/>
            <person name="Lucas S."/>
            <person name="Van de Peer Y."/>
            <person name="Podila G.K."/>
            <person name="Polle A."/>
            <person name="Pukkila P.J."/>
            <person name="Richardson P.M."/>
            <person name="Rouze P."/>
            <person name="Sanders I.R."/>
            <person name="Stajich J.E."/>
            <person name="Tunlid A."/>
            <person name="Tuskan G."/>
            <person name="Grigoriev I.V."/>
        </authorList>
    </citation>
    <scope>NUCLEOTIDE SEQUENCE [LARGE SCALE GENOMIC DNA]</scope>
    <source>
        <strain evidence="8">S238N-H82 / ATCC MYA-4686</strain>
    </source>
</reference>
<dbReference type="HAMAP" id="MF_03040">
    <property type="entry name" value="USB1"/>
    <property type="match status" value="1"/>
</dbReference>
<dbReference type="GO" id="GO:0005634">
    <property type="term" value="C:nucleus"/>
    <property type="evidence" value="ECO:0007669"/>
    <property type="project" value="UniProtKB-SubCell"/>
</dbReference>
<dbReference type="InterPro" id="IPR027521">
    <property type="entry name" value="Usb1"/>
</dbReference>
<dbReference type="Proteomes" id="UP000001194">
    <property type="component" value="Unassembled WGS sequence"/>
</dbReference>
<dbReference type="InterPro" id="IPR009097">
    <property type="entry name" value="Cyclic_Pdiesterase"/>
</dbReference>
<dbReference type="FunCoup" id="B0CVE5">
    <property type="interactions" value="156"/>
</dbReference>
<keyword evidence="4 5" id="KW-0539">Nucleus</keyword>
<evidence type="ECO:0000256" key="4">
    <source>
        <dbReference type="ARBA" id="ARBA00023242"/>
    </source>
</evidence>
<dbReference type="Gene3D" id="3.90.1140.10">
    <property type="entry name" value="Cyclic phosphodiesterase"/>
    <property type="match status" value="1"/>
</dbReference>
<evidence type="ECO:0000256" key="1">
    <source>
        <dbReference type="ARBA" id="ARBA00022722"/>
    </source>
</evidence>
<dbReference type="STRING" id="486041.B0CVE5"/>
<dbReference type="GO" id="GO:0034477">
    <property type="term" value="P:U6 snRNA 3'-end processing"/>
    <property type="evidence" value="ECO:0007669"/>
    <property type="project" value="UniProtKB-UniRule"/>
</dbReference>
<dbReference type="GO" id="GO:1990838">
    <property type="term" value="F:poly(U)-specific exoribonuclease activity, producing 3' uridine cyclic phosphate ends"/>
    <property type="evidence" value="ECO:0007669"/>
    <property type="project" value="UniProtKB-UniRule"/>
</dbReference>
<dbReference type="EC" id="3.1.4.-" evidence="5"/>
<comment type="similarity">
    <text evidence="5">Belongs to the 2H phosphoesterase superfamily. USB1 family.</text>
</comment>
<dbReference type="GeneID" id="6071342"/>
<accession>B0CVE5</accession>
<keyword evidence="1 5" id="KW-0540">Nuclease</keyword>
<evidence type="ECO:0000256" key="6">
    <source>
        <dbReference type="SAM" id="MobiDB-lite"/>
    </source>
</evidence>
<dbReference type="AlphaFoldDB" id="B0CVE5"/>
<dbReference type="InParanoid" id="B0CVE5"/>
<sequence>MKRCSALLVNYSSSDDESDNNDSRLQAGPVPKKRKLPVLPLSIAPPVPLDDPSLHQGRIRTIPHVDGQFASHIYIALPLGREQPLLQLLRDILREAKESVPYLYEIGFTSEEKTSELHISLSRPIFLRVHQREDLKKALRALARRQKKFTLSFATFSELVNDEKTRTFLTMEVGAGHHELQNLAEALSPALQGIRQKEYYTNPRFHASIAWAHLDRPGNEDNLDLVTASPSKSSKLEIALDLGPEGVELHSVPHLPNELLMALNERYCTRLASPKIGMFDVEKIHVKIGREVFSWFLEGM</sequence>
<comment type="subcellular location">
    <subcellularLocation>
        <location evidence="5">Nucleus</location>
    </subcellularLocation>
</comment>
<dbReference type="EMBL" id="DS547093">
    <property type="protein sequence ID" value="EDR13734.1"/>
    <property type="molecule type" value="Genomic_DNA"/>
</dbReference>